<dbReference type="Pfam" id="PF08937">
    <property type="entry name" value="ThsB_TIR"/>
    <property type="match status" value="1"/>
</dbReference>
<dbReference type="Proteomes" id="UP000256326">
    <property type="component" value="Unassembled WGS sequence"/>
</dbReference>
<evidence type="ECO:0000313" key="2">
    <source>
        <dbReference type="EMBL" id="REC65667.1"/>
    </source>
</evidence>
<comment type="caution">
    <text evidence="2">The sequence shown here is derived from an EMBL/GenBank/DDBJ whole genome shotgun (WGS) entry which is preliminary data.</text>
</comment>
<dbReference type="OrthoDB" id="9798540at2"/>
<sequence length="235" mass="27187">MGKSIFVSYKYADAQVQDLEVYEVTDFFGPKRRIATTARHYVDEIAKILEEDDHIYKGENDGESMVALEDATIASKLGDKIFYSSITIVLVSKGMKEVFSSEKDQWIPWEISYSLKEQSRQGGRSKTNAVLAVVLPDQWGSYNYFIEENSCLYCNCRTLKTSFLFQILRDNMFNVHRPVYTDCVNHSGTKPYKGFSSFIYSVKWNDFIFNPKKYIDIAINIRANINEYDIVKTIK</sequence>
<accession>A0A3D9CIT7</accession>
<keyword evidence="3" id="KW-1185">Reference proteome</keyword>
<dbReference type="RefSeq" id="WP_116037249.1">
    <property type="nucleotide sequence ID" value="NZ_JBHLVV010000105.1"/>
</dbReference>
<evidence type="ECO:0000259" key="1">
    <source>
        <dbReference type="Pfam" id="PF08937"/>
    </source>
</evidence>
<evidence type="ECO:0000313" key="3">
    <source>
        <dbReference type="Proteomes" id="UP000256326"/>
    </source>
</evidence>
<name>A0A3D9CIT7_9FLAO</name>
<gene>
    <name evidence="2" type="ORF">DRF58_17680</name>
</gene>
<protein>
    <recommendedName>
        <fullName evidence="1">Thoeris protein ThsB TIR-like domain-containing protein</fullName>
    </recommendedName>
</protein>
<reference evidence="2 3" key="1">
    <citation type="journal article" date="2006" name="Int. J. Syst. Evol. Microbiol.">
        <title>Chryseobacterium hispanicum sp. nov., isolated from the drinking water distribution system of Sevilla, Spain.</title>
        <authorList>
            <person name="Gallego V."/>
            <person name="Garcia M.T."/>
            <person name="Ventosa A."/>
        </authorList>
    </citation>
    <scope>NUCLEOTIDE SEQUENCE [LARGE SCALE GENOMIC DNA]</scope>
    <source>
        <strain evidence="2 3">KCTC 22104</strain>
    </source>
</reference>
<organism evidence="2 3">
    <name type="scientific">Epilithonimonas hispanica</name>
    <dbReference type="NCBI Taxonomy" id="358687"/>
    <lineage>
        <taxon>Bacteria</taxon>
        <taxon>Pseudomonadati</taxon>
        <taxon>Bacteroidota</taxon>
        <taxon>Flavobacteriia</taxon>
        <taxon>Flavobacteriales</taxon>
        <taxon>Weeksellaceae</taxon>
        <taxon>Chryseobacterium group</taxon>
        <taxon>Epilithonimonas</taxon>
    </lineage>
</organism>
<feature type="domain" description="Thoeris protein ThsB TIR-like" evidence="1">
    <location>
        <begin position="36"/>
        <end position="135"/>
    </location>
</feature>
<proteinExistence type="predicted"/>
<dbReference type="EMBL" id="QNUG01000083">
    <property type="protein sequence ID" value="REC65667.1"/>
    <property type="molecule type" value="Genomic_DNA"/>
</dbReference>
<dbReference type="InterPro" id="IPR015032">
    <property type="entry name" value="ThsB__TIR-like_domain"/>
</dbReference>
<dbReference type="AlphaFoldDB" id="A0A3D9CIT7"/>